<protein>
    <submittedName>
        <fullName evidence="2">Glucokinase</fullName>
    </submittedName>
</protein>
<dbReference type="InterPro" id="IPR000600">
    <property type="entry name" value="ROK"/>
</dbReference>
<dbReference type="Gene3D" id="3.30.420.40">
    <property type="match status" value="2"/>
</dbReference>
<accession>A0A3N1CVC9</accession>
<evidence type="ECO:0000313" key="2">
    <source>
        <dbReference type="EMBL" id="ROO85259.1"/>
    </source>
</evidence>
<dbReference type="RefSeq" id="WP_123664784.1">
    <property type="nucleotide sequence ID" value="NZ_RJKE01000001.1"/>
</dbReference>
<gene>
    <name evidence="2" type="ORF">EDD29_2799</name>
</gene>
<keyword evidence="2" id="KW-0418">Kinase</keyword>
<dbReference type="EMBL" id="RJKE01000001">
    <property type="protein sequence ID" value="ROO85259.1"/>
    <property type="molecule type" value="Genomic_DNA"/>
</dbReference>
<dbReference type="GO" id="GO:0016301">
    <property type="term" value="F:kinase activity"/>
    <property type="evidence" value="ECO:0007669"/>
    <property type="project" value="UniProtKB-KW"/>
</dbReference>
<dbReference type="Proteomes" id="UP000272400">
    <property type="component" value="Unassembled WGS sequence"/>
</dbReference>
<keyword evidence="2" id="KW-0808">Transferase</keyword>
<dbReference type="OrthoDB" id="8772678at2"/>
<evidence type="ECO:0000256" key="1">
    <source>
        <dbReference type="ARBA" id="ARBA00006479"/>
    </source>
</evidence>
<proteinExistence type="inferred from homology"/>
<name>A0A3N1CVC9_9ACTN</name>
<evidence type="ECO:0000313" key="3">
    <source>
        <dbReference type="Proteomes" id="UP000272400"/>
    </source>
</evidence>
<dbReference type="PROSITE" id="PS01125">
    <property type="entry name" value="ROK"/>
    <property type="match status" value="1"/>
</dbReference>
<dbReference type="AlphaFoldDB" id="A0A3N1CVC9"/>
<dbReference type="SUPFAM" id="SSF53067">
    <property type="entry name" value="Actin-like ATPase domain"/>
    <property type="match status" value="1"/>
</dbReference>
<dbReference type="InterPro" id="IPR049874">
    <property type="entry name" value="ROK_cs"/>
</dbReference>
<dbReference type="PANTHER" id="PTHR18964">
    <property type="entry name" value="ROK (REPRESSOR, ORF, KINASE) FAMILY"/>
    <property type="match status" value="1"/>
</dbReference>
<sequence>MTVLAIDIGGTKFAAALAEPDGTLRARCEVPVGGDPSAVLHTLLDRFPADAVGAVGIGSAGPLDLGAGTVSPVNIPAWRGFPLVAEVEGRLPGRPVRLAGDAQCMALGEWWRGGTGHDSLLGVVVSTGIGGGLVLDGRPYFGPAGNAGFLGHVVVDPTGDPCGCGATGCLETIASGPSMVRRALARGWAPGSVPPDARALADAARAGDPLALAVFAEAAAALGAVIADAATLLDLRHTVIGGGLAAAADLLLDPIRRTLTARRPATLSPVTVSATALRRDAGLYGAAALAVLPT</sequence>
<comment type="similarity">
    <text evidence="1">Belongs to the ROK (NagC/XylR) family.</text>
</comment>
<dbReference type="InterPro" id="IPR043129">
    <property type="entry name" value="ATPase_NBD"/>
</dbReference>
<dbReference type="PANTHER" id="PTHR18964:SF169">
    <property type="entry name" value="N-ACETYLMANNOSAMINE KINASE"/>
    <property type="match status" value="1"/>
</dbReference>
<dbReference type="Pfam" id="PF00480">
    <property type="entry name" value="ROK"/>
    <property type="match status" value="1"/>
</dbReference>
<comment type="caution">
    <text evidence="2">The sequence shown here is derived from an EMBL/GenBank/DDBJ whole genome shotgun (WGS) entry which is preliminary data.</text>
</comment>
<organism evidence="2 3">
    <name type="scientific">Actinocorallia herbida</name>
    <dbReference type="NCBI Taxonomy" id="58109"/>
    <lineage>
        <taxon>Bacteria</taxon>
        <taxon>Bacillati</taxon>
        <taxon>Actinomycetota</taxon>
        <taxon>Actinomycetes</taxon>
        <taxon>Streptosporangiales</taxon>
        <taxon>Thermomonosporaceae</taxon>
        <taxon>Actinocorallia</taxon>
    </lineage>
</organism>
<reference evidence="2 3" key="1">
    <citation type="submission" date="2018-11" db="EMBL/GenBank/DDBJ databases">
        <title>Sequencing the genomes of 1000 actinobacteria strains.</title>
        <authorList>
            <person name="Klenk H.-P."/>
        </authorList>
    </citation>
    <scope>NUCLEOTIDE SEQUENCE [LARGE SCALE GENOMIC DNA]</scope>
    <source>
        <strain evidence="2 3">DSM 44254</strain>
    </source>
</reference>
<keyword evidence="3" id="KW-1185">Reference proteome</keyword>